<protein>
    <submittedName>
        <fullName evidence="2">Uncharacterized protein</fullName>
    </submittedName>
</protein>
<evidence type="ECO:0000256" key="1">
    <source>
        <dbReference type="SAM" id="Coils"/>
    </source>
</evidence>
<dbReference type="RefSeq" id="WP_004733320.1">
    <property type="nucleotide sequence ID" value="NZ_CP068175.1"/>
</dbReference>
<accession>A0A7T9UFI6</accession>
<dbReference type="AlphaFoldDB" id="A0A7T9UFI6"/>
<evidence type="ECO:0000313" key="2">
    <source>
        <dbReference type="EMBL" id="QQT84945.1"/>
    </source>
</evidence>
<name>A0A7T9UFI6_9GAMM</name>
<keyword evidence="1" id="KW-0175">Coiled coil</keyword>
<sequence length="146" mass="16995">MAKIRNPEVTRQQLLDALERLEKGQPERLTGRFKLNIKSVQEEAGLSLGAAYRYPDIIDKIEISKNREVLNSKKDKTLNEVDRLRKEKAKEASMKDKYRQELQITNGLLDELYAEQAMQMMAMFNLLSNEDKKRLLENEQSPIVNN</sequence>
<reference evidence="2 3" key="1">
    <citation type="submission" date="2021-01" db="EMBL/GenBank/DDBJ databases">
        <title>FDA dAtabase for Regulatory Grade micrObial Sequences (FDA-ARGOS): Supporting development and validation of Infectious Disease Dx tests.</title>
        <authorList>
            <person name="Sproer C."/>
            <person name="Gronow S."/>
            <person name="Severitt S."/>
            <person name="Schroder I."/>
            <person name="Tallon L."/>
            <person name="Sadzewicz L."/>
            <person name="Zhao X."/>
            <person name="Boylan J."/>
            <person name="Ott S."/>
            <person name="Bowen H."/>
            <person name="Vavikolanu K."/>
            <person name="Mehta A."/>
            <person name="Aluvathingal J."/>
            <person name="Nadendla S."/>
            <person name="Lowell S."/>
            <person name="Myers T."/>
            <person name="Yan Y."/>
            <person name="Sichtig H."/>
        </authorList>
    </citation>
    <scope>NUCLEOTIDE SEQUENCE [LARGE SCALE GENOMIC DNA]</scope>
    <source>
        <strain evidence="2 3">FDAARGOS_1096</strain>
        <plasmid evidence="2 3">unnamed1</plasmid>
    </source>
</reference>
<feature type="coiled-coil region" evidence="1">
    <location>
        <begin position="67"/>
        <end position="115"/>
    </location>
</feature>
<dbReference type="GeneID" id="66213454"/>
<organism evidence="2 3">
    <name type="scientific">Acinetobacter ursingii</name>
    <dbReference type="NCBI Taxonomy" id="108980"/>
    <lineage>
        <taxon>Bacteria</taxon>
        <taxon>Pseudomonadati</taxon>
        <taxon>Pseudomonadota</taxon>
        <taxon>Gammaproteobacteria</taxon>
        <taxon>Moraxellales</taxon>
        <taxon>Moraxellaceae</taxon>
        <taxon>Acinetobacter</taxon>
    </lineage>
</organism>
<proteinExistence type="predicted"/>
<keyword evidence="2" id="KW-0614">Plasmid</keyword>
<gene>
    <name evidence="2" type="ORF">I6I53_00055</name>
</gene>
<dbReference type="EMBL" id="CP068175">
    <property type="protein sequence ID" value="QQT84945.1"/>
    <property type="molecule type" value="Genomic_DNA"/>
</dbReference>
<geneLocation type="plasmid" evidence="2 3">
    <name>unnamed1</name>
</geneLocation>
<dbReference type="Proteomes" id="UP000595320">
    <property type="component" value="Plasmid unnamed1"/>
</dbReference>
<evidence type="ECO:0000313" key="3">
    <source>
        <dbReference type="Proteomes" id="UP000595320"/>
    </source>
</evidence>